<dbReference type="Proteomes" id="UP000294114">
    <property type="component" value="Unassembled WGS sequence"/>
</dbReference>
<keyword evidence="2" id="KW-1185">Reference proteome</keyword>
<proteinExistence type="predicted"/>
<evidence type="ECO:0000313" key="2">
    <source>
        <dbReference type="Proteomes" id="UP000294114"/>
    </source>
</evidence>
<organism evidence="1 2">
    <name type="scientific">Micromonospora kangleipakensis</name>
    <dbReference type="NCBI Taxonomy" id="1077942"/>
    <lineage>
        <taxon>Bacteria</taxon>
        <taxon>Bacillati</taxon>
        <taxon>Actinomycetota</taxon>
        <taxon>Actinomycetes</taxon>
        <taxon>Micromonosporales</taxon>
        <taxon>Micromonosporaceae</taxon>
        <taxon>Micromonospora</taxon>
    </lineage>
</organism>
<protein>
    <submittedName>
        <fullName evidence="1">Uncharacterized protein</fullName>
    </submittedName>
</protein>
<accession>A0A4Q8B4V4</accession>
<name>A0A4Q8B4V4_9ACTN</name>
<reference evidence="1 2" key="1">
    <citation type="submission" date="2019-02" db="EMBL/GenBank/DDBJ databases">
        <title>Sequencing the genomes of 1000 actinobacteria strains.</title>
        <authorList>
            <person name="Klenk H.-P."/>
        </authorList>
    </citation>
    <scope>NUCLEOTIDE SEQUENCE [LARGE SCALE GENOMIC DNA]</scope>
    <source>
        <strain evidence="1 2">DSM 45612</strain>
    </source>
</reference>
<sequence length="81" mass="8777">MEVATFILTWDGSESVYPPKEYQGHVAATRRGRAVPLTWSVGSRRGGMSVGDRVFLLRQDSDRAIVGSGWFCVPPGHGSVA</sequence>
<gene>
    <name evidence="1" type="ORF">EV384_0340</name>
</gene>
<dbReference type="AlphaFoldDB" id="A0A4Q8B4V4"/>
<comment type="caution">
    <text evidence="1">The sequence shown here is derived from an EMBL/GenBank/DDBJ whole genome shotgun (WGS) entry which is preliminary data.</text>
</comment>
<evidence type="ECO:0000313" key="1">
    <source>
        <dbReference type="EMBL" id="RZU72001.1"/>
    </source>
</evidence>
<dbReference type="EMBL" id="SHLD01000001">
    <property type="protein sequence ID" value="RZU72001.1"/>
    <property type="molecule type" value="Genomic_DNA"/>
</dbReference>